<dbReference type="GO" id="GO:0003676">
    <property type="term" value="F:nucleic acid binding"/>
    <property type="evidence" value="ECO:0007669"/>
    <property type="project" value="InterPro"/>
</dbReference>
<dbReference type="SMART" id="SM00343">
    <property type="entry name" value="ZnF_C2HC"/>
    <property type="match status" value="1"/>
</dbReference>
<evidence type="ECO:0000256" key="3">
    <source>
        <dbReference type="SAM" id="MobiDB-lite"/>
    </source>
</evidence>
<evidence type="ECO:0000259" key="4">
    <source>
        <dbReference type="PROSITE" id="PS50158"/>
    </source>
</evidence>
<organism evidence="5">
    <name type="scientific">Tanacetum cinerariifolium</name>
    <name type="common">Dalmatian daisy</name>
    <name type="synonym">Chrysanthemum cinerariifolium</name>
    <dbReference type="NCBI Taxonomy" id="118510"/>
    <lineage>
        <taxon>Eukaryota</taxon>
        <taxon>Viridiplantae</taxon>
        <taxon>Streptophyta</taxon>
        <taxon>Embryophyta</taxon>
        <taxon>Tracheophyta</taxon>
        <taxon>Spermatophyta</taxon>
        <taxon>Magnoliopsida</taxon>
        <taxon>eudicotyledons</taxon>
        <taxon>Gunneridae</taxon>
        <taxon>Pentapetalae</taxon>
        <taxon>asterids</taxon>
        <taxon>campanulids</taxon>
        <taxon>Asterales</taxon>
        <taxon>Asteraceae</taxon>
        <taxon>Asteroideae</taxon>
        <taxon>Anthemideae</taxon>
        <taxon>Anthemidinae</taxon>
        <taxon>Tanacetum</taxon>
    </lineage>
</organism>
<reference evidence="5" key="1">
    <citation type="journal article" date="2019" name="Sci. Rep.">
        <title>Draft genome of Tanacetum cinerariifolium, the natural source of mosquito coil.</title>
        <authorList>
            <person name="Yamashiro T."/>
            <person name="Shiraishi A."/>
            <person name="Satake H."/>
            <person name="Nakayama K."/>
        </authorList>
    </citation>
    <scope>NUCLEOTIDE SEQUENCE</scope>
</reference>
<evidence type="ECO:0000256" key="2">
    <source>
        <dbReference type="SAM" id="Coils"/>
    </source>
</evidence>
<keyword evidence="1" id="KW-0863">Zinc-finger</keyword>
<sequence>MQQPMQNPKDITYPTTALDMALELMSKAFQLNNITLTNNNQRTSNPCYSQIAQSGMNIDQDRHMLMVDDNVGNQFRDNAVQNVGHLVGQNAVQNQDTQNVRNQNGLSVVPWIANQHGTGNFVAARANGNSNEINGNQIRCYNCRGEGHYASNCISDKAPVYDSNGSAEVHLPKICYDNDIFNMFTQEEQYTKLLEPILEPHQVQQNGSNVISLVSCVQQIRGTVEQHTANVKETRVLYDSLYNNLSIEVEKVNSVNRKLRETNADLNTELARYKNQEKYFEINQEKYEKLEMCYQKSVYQEQFHTKKINALHLSSVKQITTLNEKIANLNNQLSKKKSIVSFLQEERKKLKNDFKTRKDELLDKQIHLENEIKELDNILVKTGQSIQTMHTLSPKPDSFYHTEQKIALGYQNPFLSQVGETNALSNQVTSNSVPSSQESKVTKNDNVLSPGIFRMNHFKASRVDNFVPNKHVEASVRTKPITVSQPHIITKNDVNSKMNGFSTKDVKSTTRTRRTQPRNNLKNDKVPSKSKISWLSNNLEKIEENHKNLQSSSNKKHMSSECNNIKLAI</sequence>
<protein>
    <recommendedName>
        <fullName evidence="4">CCHC-type domain-containing protein</fullName>
    </recommendedName>
</protein>
<keyword evidence="2" id="KW-0175">Coiled coil</keyword>
<dbReference type="InterPro" id="IPR036875">
    <property type="entry name" value="Znf_CCHC_sf"/>
</dbReference>
<evidence type="ECO:0000313" key="5">
    <source>
        <dbReference type="EMBL" id="GEU30119.1"/>
    </source>
</evidence>
<feature type="region of interest" description="Disordered" evidence="3">
    <location>
        <begin position="493"/>
        <end position="532"/>
    </location>
</feature>
<dbReference type="PROSITE" id="PS50158">
    <property type="entry name" value="ZF_CCHC"/>
    <property type="match status" value="1"/>
</dbReference>
<comment type="caution">
    <text evidence="5">The sequence shown here is derived from an EMBL/GenBank/DDBJ whole genome shotgun (WGS) entry which is preliminary data.</text>
</comment>
<feature type="domain" description="CCHC-type" evidence="4">
    <location>
        <begin position="139"/>
        <end position="153"/>
    </location>
</feature>
<dbReference type="Gene3D" id="4.10.60.10">
    <property type="entry name" value="Zinc finger, CCHC-type"/>
    <property type="match status" value="1"/>
</dbReference>
<name>A0A699GJX9_TANCI</name>
<accession>A0A699GJX9</accession>
<feature type="compositionally biased region" description="Polar residues" evidence="3">
    <location>
        <begin position="493"/>
        <end position="502"/>
    </location>
</feature>
<dbReference type="SUPFAM" id="SSF57756">
    <property type="entry name" value="Retrovirus zinc finger-like domains"/>
    <property type="match status" value="1"/>
</dbReference>
<feature type="coiled-coil region" evidence="2">
    <location>
        <begin position="319"/>
        <end position="378"/>
    </location>
</feature>
<dbReference type="InterPro" id="IPR001878">
    <property type="entry name" value="Znf_CCHC"/>
</dbReference>
<gene>
    <name evidence="5" type="ORF">Tci_002097</name>
</gene>
<dbReference type="EMBL" id="BKCJ010000129">
    <property type="protein sequence ID" value="GEU30119.1"/>
    <property type="molecule type" value="Genomic_DNA"/>
</dbReference>
<feature type="region of interest" description="Disordered" evidence="3">
    <location>
        <begin position="546"/>
        <end position="569"/>
    </location>
</feature>
<dbReference type="AlphaFoldDB" id="A0A699GJX9"/>
<keyword evidence="1" id="KW-0862">Zinc</keyword>
<proteinExistence type="predicted"/>
<evidence type="ECO:0000256" key="1">
    <source>
        <dbReference type="PROSITE-ProRule" id="PRU00047"/>
    </source>
</evidence>
<keyword evidence="1" id="KW-0479">Metal-binding</keyword>
<dbReference type="GO" id="GO:0008270">
    <property type="term" value="F:zinc ion binding"/>
    <property type="evidence" value="ECO:0007669"/>
    <property type="project" value="UniProtKB-KW"/>
</dbReference>
<feature type="coiled-coil region" evidence="2">
    <location>
        <begin position="242"/>
        <end position="276"/>
    </location>
</feature>